<reference evidence="1 2" key="1">
    <citation type="journal article" date="2009" name="Stand. Genomic Sci.">
        <title>Complete genome sequence of Kangiella koreensis type strain (SW-125).</title>
        <authorList>
            <person name="Han C."/>
            <person name="Sikorski J."/>
            <person name="Lapidus A."/>
            <person name="Nolan M."/>
            <person name="Glavina Del Rio T."/>
            <person name="Tice H."/>
            <person name="Cheng J.F."/>
            <person name="Lucas S."/>
            <person name="Chen F."/>
            <person name="Copeland A."/>
            <person name="Ivanova N."/>
            <person name="Mavromatis K."/>
            <person name="Ovchinnikova G."/>
            <person name="Pati A."/>
            <person name="Bruce D."/>
            <person name="Goodwin L."/>
            <person name="Pitluck S."/>
            <person name="Chen A."/>
            <person name="Palaniappan K."/>
            <person name="Land M."/>
            <person name="Hauser L."/>
            <person name="Chang Y.J."/>
            <person name="Jeffries C.D."/>
            <person name="Chain P."/>
            <person name="Saunders E."/>
            <person name="Brettin T."/>
            <person name="Goker M."/>
            <person name="Tindall B.J."/>
            <person name="Bristow J."/>
            <person name="Eisen J.A."/>
            <person name="Markowitz V."/>
            <person name="Hugenholtz P."/>
            <person name="Kyrpides N.C."/>
            <person name="Klenk H.P."/>
            <person name="Detter J.C."/>
        </authorList>
    </citation>
    <scope>NUCLEOTIDE SEQUENCE [LARGE SCALE GENOMIC DNA]</scope>
    <source>
        <strain evidence="2">DSM 16069 / KCTC 12182 / SW-125</strain>
    </source>
</reference>
<dbReference type="KEGG" id="kko:Kkor_1148"/>
<dbReference type="HOGENOM" id="CLU_2916418_0_0_6"/>
<protein>
    <submittedName>
        <fullName evidence="1">Uncharacterized protein</fullName>
    </submittedName>
</protein>
<organism evidence="1 2">
    <name type="scientific">Kangiella koreensis (strain DSM 16069 / JCM 12317 / KCTC 12182 / SW-125)</name>
    <dbReference type="NCBI Taxonomy" id="523791"/>
    <lineage>
        <taxon>Bacteria</taxon>
        <taxon>Pseudomonadati</taxon>
        <taxon>Pseudomonadota</taxon>
        <taxon>Gammaproteobacteria</taxon>
        <taxon>Kangiellales</taxon>
        <taxon>Kangiellaceae</taxon>
        <taxon>Kangiella</taxon>
    </lineage>
</organism>
<sequence length="61" mass="6576">MKDLGGHIGPPLPSKSQEQILNQVQDDKPVELGTIPYACHTAARPRYPVPLSFGGPWPAPT</sequence>
<name>C7RBC5_KANKD</name>
<dbReference type="Proteomes" id="UP000001231">
    <property type="component" value="Chromosome"/>
</dbReference>
<dbReference type="InParanoid" id="C7RBC5"/>
<accession>C7RBC5</accession>
<gene>
    <name evidence="1" type="ordered locus">Kkor_1148</name>
</gene>
<evidence type="ECO:0000313" key="2">
    <source>
        <dbReference type="Proteomes" id="UP000001231"/>
    </source>
</evidence>
<dbReference type="AlphaFoldDB" id="C7RBC5"/>
<keyword evidence="2" id="KW-1185">Reference proteome</keyword>
<dbReference type="EMBL" id="CP001707">
    <property type="protein sequence ID" value="ACV26567.1"/>
    <property type="molecule type" value="Genomic_DNA"/>
</dbReference>
<proteinExistence type="predicted"/>
<evidence type="ECO:0000313" key="1">
    <source>
        <dbReference type="EMBL" id="ACV26567.1"/>
    </source>
</evidence>